<evidence type="ECO:0000259" key="2">
    <source>
        <dbReference type="PROSITE" id="PS51644"/>
    </source>
</evidence>
<dbReference type="Gene3D" id="3.40.50.1010">
    <property type="entry name" value="5'-nuclease"/>
    <property type="match status" value="1"/>
</dbReference>
<evidence type="ECO:0000256" key="1">
    <source>
        <dbReference type="SAM" id="MobiDB-lite"/>
    </source>
</evidence>
<reference evidence="3 4" key="1">
    <citation type="submission" date="2016-10" db="EMBL/GenBank/DDBJ databases">
        <authorList>
            <person name="de Groot N.N."/>
        </authorList>
    </citation>
    <scope>NUCLEOTIDE SEQUENCE [LARGE SCALE GENOMIC DNA]</scope>
    <source>
        <strain evidence="3 4">CGMCC 4.3491</strain>
    </source>
</reference>
<dbReference type="InterPro" id="IPR025605">
    <property type="entry name" value="OST-HTH/LOTUS_dom"/>
</dbReference>
<dbReference type="InterPro" id="IPR041966">
    <property type="entry name" value="LOTUS-like"/>
</dbReference>
<accession>A0A1H3S1D6</accession>
<dbReference type="PANTHER" id="PTHR35811:SF1">
    <property type="entry name" value="HTH OST-TYPE DOMAIN-CONTAINING PROTEIN"/>
    <property type="match status" value="1"/>
</dbReference>
<dbReference type="STRING" id="381665.SAMN05216554_3228"/>
<feature type="domain" description="HTH OST-type" evidence="2">
    <location>
        <begin position="290"/>
        <end position="368"/>
    </location>
</feature>
<dbReference type="EMBL" id="FNPZ01000003">
    <property type="protein sequence ID" value="SDZ31660.1"/>
    <property type="molecule type" value="Genomic_DNA"/>
</dbReference>
<evidence type="ECO:0000313" key="4">
    <source>
        <dbReference type="Proteomes" id="UP000198891"/>
    </source>
</evidence>
<protein>
    <submittedName>
        <fullName evidence="3">OST-HTH/LOTUS domain-containing protein</fullName>
    </submittedName>
</protein>
<dbReference type="Pfam" id="PF01936">
    <property type="entry name" value="NYN"/>
    <property type="match status" value="1"/>
</dbReference>
<feature type="region of interest" description="Disordered" evidence="1">
    <location>
        <begin position="351"/>
        <end position="373"/>
    </location>
</feature>
<dbReference type="Pfam" id="PF12872">
    <property type="entry name" value="OST-HTH"/>
    <property type="match status" value="1"/>
</dbReference>
<feature type="region of interest" description="Disordered" evidence="1">
    <location>
        <begin position="203"/>
        <end position="267"/>
    </location>
</feature>
<organism evidence="3 4">
    <name type="scientific">Herbiconiux ginsengi</name>
    <dbReference type="NCBI Taxonomy" id="381665"/>
    <lineage>
        <taxon>Bacteria</taxon>
        <taxon>Bacillati</taxon>
        <taxon>Actinomycetota</taxon>
        <taxon>Actinomycetes</taxon>
        <taxon>Micrococcales</taxon>
        <taxon>Microbacteriaceae</taxon>
        <taxon>Herbiconiux</taxon>
    </lineage>
</organism>
<name>A0A1H3S1D6_9MICO</name>
<dbReference type="CDD" id="cd10146">
    <property type="entry name" value="LabA_like_C"/>
    <property type="match status" value="1"/>
</dbReference>
<feature type="compositionally biased region" description="Low complexity" evidence="1">
    <location>
        <begin position="213"/>
        <end position="248"/>
    </location>
</feature>
<dbReference type="RefSeq" id="WP_245741612.1">
    <property type="nucleotide sequence ID" value="NZ_FNPZ01000003.1"/>
</dbReference>
<keyword evidence="4" id="KW-1185">Reference proteome</keyword>
<dbReference type="GO" id="GO:0004540">
    <property type="term" value="F:RNA nuclease activity"/>
    <property type="evidence" value="ECO:0007669"/>
    <property type="project" value="InterPro"/>
</dbReference>
<dbReference type="PANTHER" id="PTHR35811">
    <property type="entry name" value="SLR1870 PROTEIN"/>
    <property type="match status" value="1"/>
</dbReference>
<proteinExistence type="predicted"/>
<dbReference type="InterPro" id="IPR021139">
    <property type="entry name" value="NYN"/>
</dbReference>
<dbReference type="AlphaFoldDB" id="A0A1H3S1D6"/>
<dbReference type="Gene3D" id="3.30.420.610">
    <property type="entry name" value="LOTUS domain-like"/>
    <property type="match status" value="1"/>
</dbReference>
<sequence>MGLPPAAKEHAITEPNESRVGLYIDFDNIVISRYQQLHGRNAFQRDGIRDFDKSAPDADPEIAARLAAATVDFNAIIDFAASFGTLVVNRAYADWSVPVNAAYQRQLMSRAVDLTQLFTTTTRGTKNGADIRLAVDVVEDLFRLPDLTHVIIVAGDSDYIALAQKSKRLGRFVVGIGVAGSTSTSLAAACDEFEDYDSLPGIEKVVASPPPTTATGTATTATGRRGSGRRASTTGPVDTTAAAAADSTDAADEQPKKAPTKSRRVTTIPTFSHSEDAAYDEPEPAEDIDPQTVATELLVRALQIGHAKGDADEWLNTGTVKNQMRRMDPSFNEKPLGYRSFTDFLSSRSDVAELEEEGPQRLIRLRPGAAGRR</sequence>
<evidence type="ECO:0000313" key="3">
    <source>
        <dbReference type="EMBL" id="SDZ31660.1"/>
    </source>
</evidence>
<dbReference type="CDD" id="cd11297">
    <property type="entry name" value="PIN_LabA-like_N_1"/>
    <property type="match status" value="1"/>
</dbReference>
<dbReference type="Proteomes" id="UP000198891">
    <property type="component" value="Unassembled WGS sequence"/>
</dbReference>
<dbReference type="PROSITE" id="PS51644">
    <property type="entry name" value="HTH_OST"/>
    <property type="match status" value="1"/>
</dbReference>
<gene>
    <name evidence="3" type="ORF">SAMN05216554_3228</name>
</gene>